<sequence length="82" mass="8998">MNHKEIEQIANYVRATAEALVECEGDVAGLQIELGQLQKVTEQLTQAIAETTDPDKKALLTSLDQTARRCKNCVLQQWGGGN</sequence>
<evidence type="ECO:0000313" key="1">
    <source>
        <dbReference type="EMBL" id="GAF96100.1"/>
    </source>
</evidence>
<dbReference type="AlphaFoldDB" id="X0V634"/>
<reference evidence="1" key="1">
    <citation type="journal article" date="2014" name="Front. Microbiol.">
        <title>High frequency of phylogenetically diverse reductive dehalogenase-homologous genes in deep subseafloor sedimentary metagenomes.</title>
        <authorList>
            <person name="Kawai M."/>
            <person name="Futagami T."/>
            <person name="Toyoda A."/>
            <person name="Takaki Y."/>
            <person name="Nishi S."/>
            <person name="Hori S."/>
            <person name="Arai W."/>
            <person name="Tsubouchi T."/>
            <person name="Morono Y."/>
            <person name="Uchiyama I."/>
            <person name="Ito T."/>
            <person name="Fujiyama A."/>
            <person name="Inagaki F."/>
            <person name="Takami H."/>
        </authorList>
    </citation>
    <scope>NUCLEOTIDE SEQUENCE</scope>
    <source>
        <strain evidence="1">Expedition CK06-06</strain>
    </source>
</reference>
<comment type="caution">
    <text evidence="1">The sequence shown here is derived from an EMBL/GenBank/DDBJ whole genome shotgun (WGS) entry which is preliminary data.</text>
</comment>
<organism evidence="1">
    <name type="scientific">marine sediment metagenome</name>
    <dbReference type="NCBI Taxonomy" id="412755"/>
    <lineage>
        <taxon>unclassified sequences</taxon>
        <taxon>metagenomes</taxon>
        <taxon>ecological metagenomes</taxon>
    </lineage>
</organism>
<gene>
    <name evidence="1" type="ORF">S01H1_32183</name>
</gene>
<proteinExistence type="predicted"/>
<accession>X0V634</accession>
<dbReference type="EMBL" id="BARS01019911">
    <property type="protein sequence ID" value="GAF96100.1"/>
    <property type="molecule type" value="Genomic_DNA"/>
</dbReference>
<name>X0V634_9ZZZZ</name>
<protein>
    <submittedName>
        <fullName evidence="1">Uncharacterized protein</fullName>
    </submittedName>
</protein>